<protein>
    <submittedName>
        <fullName evidence="1">Uncharacterized protein</fullName>
    </submittedName>
</protein>
<organism evidence="1 2">
    <name type="scientific">Vibrio nigripulchritudo</name>
    <dbReference type="NCBI Taxonomy" id="28173"/>
    <lineage>
        <taxon>Bacteria</taxon>
        <taxon>Pseudomonadati</taxon>
        <taxon>Pseudomonadota</taxon>
        <taxon>Gammaproteobacteria</taxon>
        <taxon>Vibrionales</taxon>
        <taxon>Vibrionaceae</taxon>
        <taxon>Vibrio</taxon>
    </lineage>
</organism>
<dbReference type="GeneID" id="97543847"/>
<gene>
    <name evidence="1" type="ORF">VIBNI_B0782</name>
</gene>
<dbReference type="AlphaFoldDB" id="U4KIF1"/>
<proteinExistence type="predicted"/>
<sequence length="130" mass="14384">MKVLVVLVLAVVLGWFGKDVHSQLAVRNASESDALLSQVLKHANVPLRQEQRACYYNSETVGDVVASLVSNNMQNHINRLDAGCFEQTCTISLSSCLPWETSECDQTLLKYETAQNGLIKPETFQCISIP</sequence>
<evidence type="ECO:0000313" key="1">
    <source>
        <dbReference type="EMBL" id="CCO60570.1"/>
    </source>
</evidence>
<dbReference type="OrthoDB" id="5887931at2"/>
<dbReference type="KEGG" id="vni:VIBNI_B0782"/>
<dbReference type="EMBL" id="FO203527">
    <property type="protein sequence ID" value="CCO60570.1"/>
    <property type="molecule type" value="Genomic_DNA"/>
</dbReference>
<name>U4KIF1_9VIBR</name>
<keyword evidence="2" id="KW-1185">Reference proteome</keyword>
<dbReference type="Proteomes" id="UP000016895">
    <property type="component" value="Chromosome 2"/>
</dbReference>
<accession>U4KIF1</accession>
<evidence type="ECO:0000313" key="2">
    <source>
        <dbReference type="Proteomes" id="UP000016895"/>
    </source>
</evidence>
<dbReference type="RefSeq" id="WP_004408586.1">
    <property type="nucleotide sequence ID" value="NC_022543.1"/>
</dbReference>
<dbReference type="PATRIC" id="fig|1260221.3.peg.4417"/>
<dbReference type="STRING" id="28173.VIBNI_B0782"/>
<reference evidence="1 2" key="1">
    <citation type="journal article" date="2013" name="ISME J.">
        <title>Comparative genomics of pathogenic lineages of Vibrio nigripulchritudo identifies virulence-associated traits.</title>
        <authorList>
            <person name="Goudenege D."/>
            <person name="Labreuche Y."/>
            <person name="Krin E."/>
            <person name="Ansquer D."/>
            <person name="Mangenot S."/>
            <person name="Calteau A."/>
            <person name="Medigue C."/>
            <person name="Mazel D."/>
            <person name="Polz M.F."/>
            <person name="Le Roux F."/>
        </authorList>
    </citation>
    <scope>NUCLEOTIDE SEQUENCE [LARGE SCALE GENOMIC DNA]</scope>
    <source>
        <strain evidence="2">SnF1</strain>
    </source>
</reference>